<sequence length="103" mass="12136">MIKKLVIEFSVNNISNELENLIFIHPLSLYIWQEFPHVLIIDAAYKTNKYVMYALYIWQAFPHVLIIDATYKTNKYIVGVTSTKKAFIIAFAFIINKKEKSYK</sequence>
<organism evidence="2 3">
    <name type="scientific">Lactuca sativa</name>
    <name type="common">Garden lettuce</name>
    <dbReference type="NCBI Taxonomy" id="4236"/>
    <lineage>
        <taxon>Eukaryota</taxon>
        <taxon>Viridiplantae</taxon>
        <taxon>Streptophyta</taxon>
        <taxon>Embryophyta</taxon>
        <taxon>Tracheophyta</taxon>
        <taxon>Spermatophyta</taxon>
        <taxon>Magnoliopsida</taxon>
        <taxon>eudicotyledons</taxon>
        <taxon>Gunneridae</taxon>
        <taxon>Pentapetalae</taxon>
        <taxon>asterids</taxon>
        <taxon>campanulids</taxon>
        <taxon>Asterales</taxon>
        <taxon>Asteraceae</taxon>
        <taxon>Cichorioideae</taxon>
        <taxon>Cichorieae</taxon>
        <taxon>Lactucinae</taxon>
        <taxon>Lactuca</taxon>
    </lineage>
</organism>
<accession>A0A9R1UFX5</accession>
<evidence type="ECO:0000313" key="2">
    <source>
        <dbReference type="EMBL" id="KAJ0186263.1"/>
    </source>
</evidence>
<keyword evidence="3" id="KW-1185">Reference proteome</keyword>
<keyword evidence="1" id="KW-0812">Transmembrane</keyword>
<evidence type="ECO:0008006" key="4">
    <source>
        <dbReference type="Google" id="ProtNLM"/>
    </source>
</evidence>
<dbReference type="AlphaFoldDB" id="A0A9R1UFX5"/>
<protein>
    <recommendedName>
        <fullName evidence="4">MULE transposase domain-containing protein</fullName>
    </recommendedName>
</protein>
<evidence type="ECO:0000313" key="3">
    <source>
        <dbReference type="Proteomes" id="UP000235145"/>
    </source>
</evidence>
<dbReference type="PANTHER" id="PTHR47718">
    <property type="entry name" value="OS01G0519700 PROTEIN"/>
    <property type="match status" value="1"/>
</dbReference>
<keyword evidence="1" id="KW-0472">Membrane</keyword>
<evidence type="ECO:0000256" key="1">
    <source>
        <dbReference type="SAM" id="Phobius"/>
    </source>
</evidence>
<dbReference type="EMBL" id="NBSK02000009">
    <property type="protein sequence ID" value="KAJ0186263.1"/>
    <property type="molecule type" value="Genomic_DNA"/>
</dbReference>
<keyword evidence="1" id="KW-1133">Transmembrane helix</keyword>
<dbReference type="PANTHER" id="PTHR47718:SF10">
    <property type="entry name" value="PROTEIN FAR1-RELATED SEQUENCE"/>
    <property type="match status" value="1"/>
</dbReference>
<dbReference type="Proteomes" id="UP000235145">
    <property type="component" value="Unassembled WGS sequence"/>
</dbReference>
<feature type="transmembrane region" description="Helical" evidence="1">
    <location>
        <begin position="76"/>
        <end position="95"/>
    </location>
</feature>
<reference evidence="2 3" key="1">
    <citation type="journal article" date="2017" name="Nat. Commun.">
        <title>Genome assembly with in vitro proximity ligation data and whole-genome triplication in lettuce.</title>
        <authorList>
            <person name="Reyes-Chin-Wo S."/>
            <person name="Wang Z."/>
            <person name="Yang X."/>
            <person name="Kozik A."/>
            <person name="Arikit S."/>
            <person name="Song C."/>
            <person name="Xia L."/>
            <person name="Froenicke L."/>
            <person name="Lavelle D.O."/>
            <person name="Truco M.J."/>
            <person name="Xia R."/>
            <person name="Zhu S."/>
            <person name="Xu C."/>
            <person name="Xu H."/>
            <person name="Xu X."/>
            <person name="Cox K."/>
            <person name="Korf I."/>
            <person name="Meyers B.C."/>
            <person name="Michelmore R.W."/>
        </authorList>
    </citation>
    <scope>NUCLEOTIDE SEQUENCE [LARGE SCALE GENOMIC DNA]</scope>
    <source>
        <strain evidence="3">cv. Salinas</strain>
        <tissue evidence="2">Seedlings</tissue>
    </source>
</reference>
<proteinExistence type="predicted"/>
<comment type="caution">
    <text evidence="2">The sequence shown here is derived from an EMBL/GenBank/DDBJ whole genome shotgun (WGS) entry which is preliminary data.</text>
</comment>
<name>A0A9R1UFX5_LACSA</name>
<gene>
    <name evidence="2" type="ORF">LSAT_V11C900494380</name>
</gene>
<feature type="transmembrane region" description="Helical" evidence="1">
    <location>
        <begin position="50"/>
        <end position="70"/>
    </location>
</feature>